<feature type="transmembrane region" description="Helical" evidence="6">
    <location>
        <begin position="341"/>
        <end position="360"/>
    </location>
</feature>
<feature type="transmembrane region" description="Helical" evidence="6">
    <location>
        <begin position="381"/>
        <end position="401"/>
    </location>
</feature>
<comment type="subcellular location">
    <subcellularLocation>
        <location evidence="1">Cell membrane</location>
        <topology evidence="1">Multi-pass membrane protein</topology>
    </subcellularLocation>
</comment>
<accession>A0ABP9N698</accession>
<evidence type="ECO:0000256" key="6">
    <source>
        <dbReference type="SAM" id="Phobius"/>
    </source>
</evidence>
<name>A0ABP9N698_9GAMM</name>
<evidence type="ECO:0000256" key="2">
    <source>
        <dbReference type="ARBA" id="ARBA00022475"/>
    </source>
</evidence>
<feature type="transmembrane region" description="Helical" evidence="6">
    <location>
        <begin position="242"/>
        <end position="263"/>
    </location>
</feature>
<comment type="caution">
    <text evidence="8">The sequence shown here is derived from an EMBL/GenBank/DDBJ whole genome shotgun (WGS) entry which is preliminary data.</text>
</comment>
<feature type="transmembrane region" description="Helical" evidence="6">
    <location>
        <begin position="295"/>
        <end position="321"/>
    </location>
</feature>
<evidence type="ECO:0000256" key="4">
    <source>
        <dbReference type="ARBA" id="ARBA00022989"/>
    </source>
</evidence>
<evidence type="ECO:0000313" key="9">
    <source>
        <dbReference type="Proteomes" id="UP001500171"/>
    </source>
</evidence>
<evidence type="ECO:0000256" key="3">
    <source>
        <dbReference type="ARBA" id="ARBA00022692"/>
    </source>
</evidence>
<keyword evidence="9" id="KW-1185">Reference proteome</keyword>
<evidence type="ECO:0000313" key="8">
    <source>
        <dbReference type="EMBL" id="GAA5106395.1"/>
    </source>
</evidence>
<feature type="transmembrane region" description="Helical" evidence="6">
    <location>
        <begin position="454"/>
        <end position="473"/>
    </location>
</feature>
<feature type="domain" description="ABC3 transporter permease C-terminal" evidence="7">
    <location>
        <begin position="690"/>
        <end position="799"/>
    </location>
</feature>
<keyword evidence="5 6" id="KW-0472">Membrane</keyword>
<keyword evidence="3 6" id="KW-0812">Transmembrane</keyword>
<feature type="domain" description="ABC3 transporter permease C-terminal" evidence="7">
    <location>
        <begin position="248"/>
        <end position="364"/>
    </location>
</feature>
<dbReference type="InterPro" id="IPR049727">
    <property type="entry name" value="YbbP"/>
</dbReference>
<dbReference type="NCBIfam" id="NF041854">
    <property type="entry name" value="ABC_perm_YbbP"/>
    <property type="match status" value="1"/>
</dbReference>
<keyword evidence="2" id="KW-1003">Cell membrane</keyword>
<protein>
    <submittedName>
        <fullName evidence="8">ABC transporter permease</fullName>
    </submittedName>
</protein>
<feature type="transmembrane region" description="Helical" evidence="6">
    <location>
        <begin position="407"/>
        <end position="433"/>
    </location>
</feature>
<dbReference type="PANTHER" id="PTHR30287">
    <property type="entry name" value="MEMBRANE COMPONENT OF PREDICTED ABC SUPERFAMILY METABOLITE UPTAKE TRANSPORTER"/>
    <property type="match status" value="1"/>
</dbReference>
<feature type="transmembrane region" description="Helical" evidence="6">
    <location>
        <begin position="729"/>
        <end position="753"/>
    </location>
</feature>
<evidence type="ECO:0000256" key="1">
    <source>
        <dbReference type="ARBA" id="ARBA00004651"/>
    </source>
</evidence>
<organism evidence="8 9">
    <name type="scientific">Orbus sasakiae</name>
    <dbReference type="NCBI Taxonomy" id="1078475"/>
    <lineage>
        <taxon>Bacteria</taxon>
        <taxon>Pseudomonadati</taxon>
        <taxon>Pseudomonadota</taxon>
        <taxon>Gammaproteobacteria</taxon>
        <taxon>Orbales</taxon>
        <taxon>Orbaceae</taxon>
        <taxon>Orbus</taxon>
    </lineage>
</organism>
<evidence type="ECO:0000256" key="5">
    <source>
        <dbReference type="ARBA" id="ARBA00023136"/>
    </source>
</evidence>
<dbReference type="InterPro" id="IPR038766">
    <property type="entry name" value="Membrane_comp_ABC_pdt"/>
</dbReference>
<dbReference type="Pfam" id="PF02687">
    <property type="entry name" value="FtsX"/>
    <property type="match status" value="2"/>
</dbReference>
<sequence length="806" mass="90275">MIWQWFRRELTSSSLIIVCFSLILAFATAFSLGNINDRILQGLGQQNREVLTGDRVLRGSYPIDDNWLAVAQDNRLEVSQQINFSTMIYHQDQLQLTDIKAVDSHYPLYGKLLTDPQIPLTANHIFVENRLLIQLGANIGDDIDVGDDTFTISGILIEEPDARFNAFQLAPRALIRLDDAAKTGAIQPGSRLTYRTMFKGTLNALTQLDHLATSNLRIDQRWVTLDESGNGALNQTLERAKLFLVLSSMLVIVLATTAIVVAMNHYCRTRYDLIAILKTLGANRQTLTKIVVGQWVIILLIAIFIGTVFGLSLETLLLYLLKDVLPANLPQAGIQPWLNSAALLFVISGVIGIRPYLQLLSTPPLRVLRSDAKASRWPLRYYLPITLLIFISLLLIIVGFNPVWWSLLLGIAVLGFALGIIGWGGLAVLRVIMTKHLALRLALNRLLRSRISTLSQFATFSLSLMLLTLLVSIRGGLLDSWQTSLPDDSPNYFVFNIPPAQFDDIEHFFNQKSITLGHNFPIVRARLTDINQHPVKELIQEGQPGYGTTSRELNLTWYADPAPYNPIVEGSWPPKMGEVSVSVVQAQELNIKLGDKLTFIGNAMPFTATVSSLRTVDWQSLKPNFVFMFDQQTLSQQPQYGFTSFKSPSNPQLLAEFNRLYPMVMLMDLTTVLTQISSLINQITSTLQLIVILVLICGVLLLVAQLQVGMQQRRLELRVYRILGAKLRLLNATLFIEFFIIGLISGLIAVIGAEIALYSLQTYVFKFPWQPNIMNWFCVPLISGGAFSFIGYVLSKQLLTGRLNRM</sequence>
<proteinExistence type="predicted"/>
<dbReference type="Proteomes" id="UP001500171">
    <property type="component" value="Unassembled WGS sequence"/>
</dbReference>
<dbReference type="RefSeq" id="WP_345488682.1">
    <property type="nucleotide sequence ID" value="NZ_BAABHY010000001.1"/>
</dbReference>
<dbReference type="PANTHER" id="PTHR30287:SF1">
    <property type="entry name" value="INNER MEMBRANE PROTEIN"/>
    <property type="match status" value="1"/>
</dbReference>
<feature type="transmembrane region" description="Helical" evidence="6">
    <location>
        <begin position="773"/>
        <end position="795"/>
    </location>
</feature>
<keyword evidence="4 6" id="KW-1133">Transmembrane helix</keyword>
<dbReference type="InterPro" id="IPR003838">
    <property type="entry name" value="ABC3_permease_C"/>
</dbReference>
<reference evidence="9" key="1">
    <citation type="journal article" date="2019" name="Int. J. Syst. Evol. Microbiol.">
        <title>The Global Catalogue of Microorganisms (GCM) 10K type strain sequencing project: providing services to taxonomists for standard genome sequencing and annotation.</title>
        <authorList>
            <consortium name="The Broad Institute Genomics Platform"/>
            <consortium name="The Broad Institute Genome Sequencing Center for Infectious Disease"/>
            <person name="Wu L."/>
            <person name="Ma J."/>
        </authorList>
    </citation>
    <scope>NUCLEOTIDE SEQUENCE [LARGE SCALE GENOMIC DNA]</scope>
    <source>
        <strain evidence="9">JCM 18050</strain>
    </source>
</reference>
<gene>
    <name evidence="8" type="ORF">GCM10023211_06130</name>
</gene>
<evidence type="ECO:0000259" key="7">
    <source>
        <dbReference type="Pfam" id="PF02687"/>
    </source>
</evidence>
<feature type="transmembrane region" description="Helical" evidence="6">
    <location>
        <begin position="687"/>
        <end position="708"/>
    </location>
</feature>
<dbReference type="EMBL" id="BAABHY010000001">
    <property type="protein sequence ID" value="GAA5106395.1"/>
    <property type="molecule type" value="Genomic_DNA"/>
</dbReference>